<feature type="transmembrane region" description="Helical" evidence="1">
    <location>
        <begin position="276"/>
        <end position="297"/>
    </location>
</feature>
<dbReference type="VEuPathDB" id="FungiDB:AeMF1_001281"/>
<dbReference type="VEuPathDB" id="FungiDB:AeMF1_001282"/>
<dbReference type="AlphaFoldDB" id="A0A6G0X0K7"/>
<evidence type="ECO:0000313" key="3">
    <source>
        <dbReference type="Proteomes" id="UP000481153"/>
    </source>
</evidence>
<feature type="transmembrane region" description="Helical" evidence="1">
    <location>
        <begin position="165"/>
        <end position="185"/>
    </location>
</feature>
<feature type="transmembrane region" description="Helical" evidence="1">
    <location>
        <begin position="333"/>
        <end position="355"/>
    </location>
</feature>
<accession>A0A6G0X0K7</accession>
<keyword evidence="1" id="KW-1133">Transmembrane helix</keyword>
<reference evidence="2 3" key="1">
    <citation type="submission" date="2019-07" db="EMBL/GenBank/DDBJ databases">
        <title>Genomics analysis of Aphanomyces spp. identifies a new class of oomycete effector associated with host adaptation.</title>
        <authorList>
            <person name="Gaulin E."/>
        </authorList>
    </citation>
    <scope>NUCLEOTIDE SEQUENCE [LARGE SCALE GENOMIC DNA]</scope>
    <source>
        <strain evidence="2 3">ATCC 201684</strain>
    </source>
</reference>
<keyword evidence="1" id="KW-0472">Membrane</keyword>
<evidence type="ECO:0000256" key="1">
    <source>
        <dbReference type="SAM" id="Phobius"/>
    </source>
</evidence>
<protein>
    <submittedName>
        <fullName evidence="2">Uncharacterized protein</fullName>
    </submittedName>
</protein>
<evidence type="ECO:0000313" key="2">
    <source>
        <dbReference type="EMBL" id="KAF0733410.1"/>
    </source>
</evidence>
<organism evidence="2 3">
    <name type="scientific">Aphanomyces euteiches</name>
    <dbReference type="NCBI Taxonomy" id="100861"/>
    <lineage>
        <taxon>Eukaryota</taxon>
        <taxon>Sar</taxon>
        <taxon>Stramenopiles</taxon>
        <taxon>Oomycota</taxon>
        <taxon>Saprolegniomycetes</taxon>
        <taxon>Saprolegniales</taxon>
        <taxon>Verrucalvaceae</taxon>
        <taxon>Aphanomyces</taxon>
    </lineage>
</organism>
<dbReference type="Proteomes" id="UP000481153">
    <property type="component" value="Unassembled WGS sequence"/>
</dbReference>
<comment type="caution">
    <text evidence="2">The sequence shown here is derived from an EMBL/GenBank/DDBJ whole genome shotgun (WGS) entry which is preliminary data.</text>
</comment>
<keyword evidence="3" id="KW-1185">Reference proteome</keyword>
<sequence length="454" mass="50896">MIPDRETVIVSAILTNLTDPSGVSIETICQQDAWYKLPCLTLLNQTVAFLQTFMNSNLDSLIKLSSPASSATQRTRVQLFQFGQDNADASLEMHLLDILDPSQPEFTFFSWIYVVDWALGLREAVIIEGDFASMTVLTEYLNPIKQPVNTAETPLILALYMRSTVLYITGVMVGLAGAMLYYILLSRGHIEVLNLMELQRVGAVVWAGRPVLFIRSLTAIALMSTATLQLQYTGYITYFDVGQSSWYNILLAANEVTWMVAVVNDIGLAITRQYTAYYATINSILIWSVTALLSGLVPAQHSLTISKQCHPEQADFEIICTSGIVVIGHKSRLLILVVILLGCNAMCYLATRLWFRGRSRLMNEIRSPYVYAGARYLFTTSNWVWNDIYYMDRMSALLNGILTVRLGTVMHCLDIKQWRTFAVELVPISNIPQSHPLVEPSNFALPLSMKATKQ</sequence>
<name>A0A6G0X0K7_9STRA</name>
<gene>
    <name evidence="2" type="ORF">Ae201684_009657</name>
</gene>
<proteinExistence type="predicted"/>
<keyword evidence="1" id="KW-0812">Transmembrane</keyword>
<dbReference type="EMBL" id="VJMJ01000122">
    <property type="protein sequence ID" value="KAF0733410.1"/>
    <property type="molecule type" value="Genomic_DNA"/>
</dbReference>
<feature type="transmembrane region" description="Helical" evidence="1">
    <location>
        <begin position="246"/>
        <end position="264"/>
    </location>
</feature>
<feature type="transmembrane region" description="Helical" evidence="1">
    <location>
        <begin position="206"/>
        <end position="226"/>
    </location>
</feature>